<dbReference type="InterPro" id="IPR036291">
    <property type="entry name" value="NAD(P)-bd_dom_sf"/>
</dbReference>
<dbReference type="EMBL" id="ML732169">
    <property type="protein sequence ID" value="KAB8077393.1"/>
    <property type="molecule type" value="Genomic_DNA"/>
</dbReference>
<dbReference type="PRINTS" id="PR00081">
    <property type="entry name" value="GDHRDH"/>
</dbReference>
<name>A0A5N5X9H4_9EURO</name>
<dbReference type="PANTHER" id="PTHR45458">
    <property type="entry name" value="SHORT-CHAIN DEHYDROGENASE/REDUCTASE SDR"/>
    <property type="match status" value="1"/>
</dbReference>
<reference evidence="1 2" key="1">
    <citation type="submission" date="2019-04" db="EMBL/GenBank/DDBJ databases">
        <title>Friends and foes A comparative genomics study of 23 Aspergillus species from section Flavi.</title>
        <authorList>
            <consortium name="DOE Joint Genome Institute"/>
            <person name="Kjaerbolling I."/>
            <person name="Vesth T."/>
            <person name="Frisvad J.C."/>
            <person name="Nybo J.L."/>
            <person name="Theobald S."/>
            <person name="Kildgaard S."/>
            <person name="Isbrandt T."/>
            <person name="Kuo A."/>
            <person name="Sato A."/>
            <person name="Lyhne E.K."/>
            <person name="Kogle M.E."/>
            <person name="Wiebenga A."/>
            <person name="Kun R.S."/>
            <person name="Lubbers R.J."/>
            <person name="Makela M.R."/>
            <person name="Barry K."/>
            <person name="Chovatia M."/>
            <person name="Clum A."/>
            <person name="Daum C."/>
            <person name="Haridas S."/>
            <person name="He G."/>
            <person name="LaButti K."/>
            <person name="Lipzen A."/>
            <person name="Mondo S."/>
            <person name="Riley R."/>
            <person name="Salamov A."/>
            <person name="Simmons B.A."/>
            <person name="Magnuson J.K."/>
            <person name="Henrissat B."/>
            <person name="Mortensen U.H."/>
            <person name="Larsen T.O."/>
            <person name="Devries R.P."/>
            <person name="Grigoriev I.V."/>
            <person name="Machida M."/>
            <person name="Baker S.E."/>
            <person name="Andersen M.R."/>
        </authorList>
    </citation>
    <scope>NUCLEOTIDE SEQUENCE [LARGE SCALE GENOMIC DNA]</scope>
    <source>
        <strain evidence="1 2">CBS 151.66</strain>
    </source>
</reference>
<dbReference type="InterPro" id="IPR052184">
    <property type="entry name" value="SDR_enzymes"/>
</dbReference>
<dbReference type="AlphaFoldDB" id="A0A5N5X9H4"/>
<keyword evidence="2" id="KW-1185">Reference proteome</keyword>
<sequence length="207" mass="22261">MSSFFITGTSRGFGLALARQDQQKELAKKLFDRVVVVKLDITDEASIKQAAAEVEAKLEGKGLDVLINNAGVCHYVSDGVKSIFTVNVLGVHWVTRAFLPLLQKGTLKKVAHMSGSSTVGSITLAREVQDILVPAYKILKAAMNSLTVQYALEYEKEGFTFMADSPGLGGGEMADLDPEEGAKASLDIILKAGQEYSGKMAKVFIES</sequence>
<dbReference type="SUPFAM" id="SSF51735">
    <property type="entry name" value="NAD(P)-binding Rossmann-fold domains"/>
    <property type="match status" value="1"/>
</dbReference>
<dbReference type="OrthoDB" id="7289984at2759"/>
<dbReference type="Proteomes" id="UP000326565">
    <property type="component" value="Unassembled WGS sequence"/>
</dbReference>
<dbReference type="Gene3D" id="3.40.50.720">
    <property type="entry name" value="NAD(P)-binding Rossmann-like Domain"/>
    <property type="match status" value="1"/>
</dbReference>
<organism evidence="1 2">
    <name type="scientific">Aspergillus leporis</name>
    <dbReference type="NCBI Taxonomy" id="41062"/>
    <lineage>
        <taxon>Eukaryota</taxon>
        <taxon>Fungi</taxon>
        <taxon>Dikarya</taxon>
        <taxon>Ascomycota</taxon>
        <taxon>Pezizomycotina</taxon>
        <taxon>Eurotiomycetes</taxon>
        <taxon>Eurotiomycetidae</taxon>
        <taxon>Eurotiales</taxon>
        <taxon>Aspergillaceae</taxon>
        <taxon>Aspergillus</taxon>
        <taxon>Aspergillus subgen. Circumdati</taxon>
    </lineage>
</organism>
<evidence type="ECO:0000313" key="1">
    <source>
        <dbReference type="EMBL" id="KAB8077393.1"/>
    </source>
</evidence>
<dbReference type="GO" id="GO:0016616">
    <property type="term" value="F:oxidoreductase activity, acting on the CH-OH group of donors, NAD or NADP as acceptor"/>
    <property type="evidence" value="ECO:0007669"/>
    <property type="project" value="TreeGrafter"/>
</dbReference>
<protein>
    <submittedName>
        <fullName evidence="1">Short chain oxidoreductase</fullName>
    </submittedName>
</protein>
<dbReference type="InterPro" id="IPR002347">
    <property type="entry name" value="SDR_fam"/>
</dbReference>
<dbReference type="PANTHER" id="PTHR45458:SF1">
    <property type="entry name" value="SHORT CHAIN DEHYDROGENASE"/>
    <property type="match status" value="1"/>
</dbReference>
<evidence type="ECO:0000313" key="2">
    <source>
        <dbReference type="Proteomes" id="UP000326565"/>
    </source>
</evidence>
<dbReference type="Pfam" id="PF00106">
    <property type="entry name" value="adh_short"/>
    <property type="match status" value="1"/>
</dbReference>
<accession>A0A5N5X9H4</accession>
<proteinExistence type="predicted"/>
<gene>
    <name evidence="1" type="ORF">BDV29DRAFT_188728</name>
</gene>